<dbReference type="Gene3D" id="2.60.40.10">
    <property type="entry name" value="Immunoglobulins"/>
    <property type="match status" value="1"/>
</dbReference>
<feature type="domain" description="Immunoglobulin-like beta-sandwich" evidence="1">
    <location>
        <begin position="106"/>
        <end position="188"/>
    </location>
</feature>
<evidence type="ECO:0000313" key="2">
    <source>
        <dbReference type="RefSeq" id="XP_016969439.1"/>
    </source>
</evidence>
<evidence type="ECO:0000259" key="1">
    <source>
        <dbReference type="Pfam" id="PF00047"/>
    </source>
</evidence>
<reference evidence="2" key="1">
    <citation type="submission" date="2025-08" db="UniProtKB">
        <authorList>
            <consortium name="RefSeq"/>
        </authorList>
    </citation>
    <scope>IDENTIFICATION</scope>
</reference>
<dbReference type="PANTHER" id="PTHR21261">
    <property type="entry name" value="BEAT PROTEIN"/>
    <property type="match status" value="1"/>
</dbReference>
<organism evidence="2">
    <name type="scientific">Drosophila rhopaloa</name>
    <name type="common">Fruit fly</name>
    <dbReference type="NCBI Taxonomy" id="1041015"/>
    <lineage>
        <taxon>Eukaryota</taxon>
        <taxon>Metazoa</taxon>
        <taxon>Ecdysozoa</taxon>
        <taxon>Arthropoda</taxon>
        <taxon>Hexapoda</taxon>
        <taxon>Insecta</taxon>
        <taxon>Pterygota</taxon>
        <taxon>Neoptera</taxon>
        <taxon>Endopterygota</taxon>
        <taxon>Diptera</taxon>
        <taxon>Brachycera</taxon>
        <taxon>Muscomorpha</taxon>
        <taxon>Ephydroidea</taxon>
        <taxon>Drosophilidae</taxon>
        <taxon>Drosophila</taxon>
        <taxon>Sophophora</taxon>
    </lineage>
</organism>
<dbReference type="RefSeq" id="XP_016969439.1">
    <property type="nucleotide sequence ID" value="XM_017113950.1"/>
</dbReference>
<name>A0A6P4DZB0_DRORH</name>
<dbReference type="InterPro" id="IPR013783">
    <property type="entry name" value="Ig-like_fold"/>
</dbReference>
<dbReference type="Pfam" id="PF00047">
    <property type="entry name" value="ig"/>
    <property type="match status" value="1"/>
</dbReference>
<dbReference type="FunFam" id="2.60.40.10:FF:002398">
    <property type="entry name" value="Beat IIb"/>
    <property type="match status" value="1"/>
</dbReference>
<protein>
    <submittedName>
        <fullName evidence="2">Uncharacterized protein LOC108037393</fullName>
    </submittedName>
</protein>
<gene>
    <name evidence="2" type="primary">LOC108037393</name>
</gene>
<dbReference type="OrthoDB" id="196393at2759"/>
<dbReference type="AlphaFoldDB" id="A0A6P4DZB0"/>
<dbReference type="InterPro" id="IPR036179">
    <property type="entry name" value="Ig-like_dom_sf"/>
</dbReference>
<accession>A0A6P4DZB0</accession>
<dbReference type="PANTHER" id="PTHR21261:SF6">
    <property type="entry name" value="BEATEN PATH IIA-RELATED"/>
    <property type="match status" value="1"/>
</dbReference>
<dbReference type="SUPFAM" id="SSF48726">
    <property type="entry name" value="Immunoglobulin"/>
    <property type="match status" value="1"/>
</dbReference>
<dbReference type="InterPro" id="IPR013151">
    <property type="entry name" value="Immunoglobulin_dom"/>
</dbReference>
<proteinExistence type="predicted"/>
<sequence length="264" mass="29780">MWQTLSTFSTSLRATATAERPETCNCKCNLENAEMQSHMLPSADTATPAMRRCCCRTKLTRSNSNNSSNNSCNYGSNILQWLLLLCLFCDFGQAALRDVNLLVEPPAVRRGQSVALRCNYQLDGAPLYSIKFYRGQMEFYRYTPGEYPHTKVFQFPGIRVDENGSNATMVLIRNVSFGISGKYSCEVTADAPLYSTSTAYALMQVVEFPEKRPLLFTEHTRYDPGDVLRANCSTLASRPQADLRFTINNVPVSNKQLKPFKLKW</sequence>